<name>A0ACB9GFX5_CICIN</name>
<reference evidence="2" key="1">
    <citation type="journal article" date="2022" name="Mol. Ecol. Resour.">
        <title>The genomes of chicory, endive, great burdock and yacon provide insights into Asteraceae palaeo-polyploidization history and plant inulin production.</title>
        <authorList>
            <person name="Fan W."/>
            <person name="Wang S."/>
            <person name="Wang H."/>
            <person name="Wang A."/>
            <person name="Jiang F."/>
            <person name="Liu H."/>
            <person name="Zhao H."/>
            <person name="Xu D."/>
            <person name="Zhang Y."/>
        </authorList>
    </citation>
    <scope>NUCLEOTIDE SEQUENCE [LARGE SCALE GENOMIC DNA]</scope>
    <source>
        <strain evidence="2">cv. Punajuju</strain>
    </source>
</reference>
<dbReference type="Proteomes" id="UP001055811">
    <property type="component" value="Linkage Group LG02"/>
</dbReference>
<dbReference type="EMBL" id="CM042010">
    <property type="protein sequence ID" value="KAI3781953.1"/>
    <property type="molecule type" value="Genomic_DNA"/>
</dbReference>
<evidence type="ECO:0000313" key="1">
    <source>
        <dbReference type="EMBL" id="KAI3781953.1"/>
    </source>
</evidence>
<keyword evidence="2" id="KW-1185">Reference proteome</keyword>
<gene>
    <name evidence="1" type="ORF">L2E82_11981</name>
</gene>
<organism evidence="1 2">
    <name type="scientific">Cichorium intybus</name>
    <name type="common">Chicory</name>
    <dbReference type="NCBI Taxonomy" id="13427"/>
    <lineage>
        <taxon>Eukaryota</taxon>
        <taxon>Viridiplantae</taxon>
        <taxon>Streptophyta</taxon>
        <taxon>Embryophyta</taxon>
        <taxon>Tracheophyta</taxon>
        <taxon>Spermatophyta</taxon>
        <taxon>Magnoliopsida</taxon>
        <taxon>eudicotyledons</taxon>
        <taxon>Gunneridae</taxon>
        <taxon>Pentapetalae</taxon>
        <taxon>asterids</taxon>
        <taxon>campanulids</taxon>
        <taxon>Asterales</taxon>
        <taxon>Asteraceae</taxon>
        <taxon>Cichorioideae</taxon>
        <taxon>Cichorieae</taxon>
        <taxon>Cichoriinae</taxon>
        <taxon>Cichorium</taxon>
    </lineage>
</organism>
<reference evidence="1 2" key="2">
    <citation type="journal article" date="2022" name="Mol. Ecol. Resour.">
        <title>The genomes of chicory, endive, great burdock and yacon provide insights into Asteraceae paleo-polyploidization history and plant inulin production.</title>
        <authorList>
            <person name="Fan W."/>
            <person name="Wang S."/>
            <person name="Wang H."/>
            <person name="Wang A."/>
            <person name="Jiang F."/>
            <person name="Liu H."/>
            <person name="Zhao H."/>
            <person name="Xu D."/>
            <person name="Zhang Y."/>
        </authorList>
    </citation>
    <scope>NUCLEOTIDE SEQUENCE [LARGE SCALE GENOMIC DNA]</scope>
    <source>
        <strain evidence="2">cv. Punajuju</strain>
        <tissue evidence="1">Leaves</tissue>
    </source>
</reference>
<protein>
    <submittedName>
        <fullName evidence="1">Uncharacterized protein</fullName>
    </submittedName>
</protein>
<comment type="caution">
    <text evidence="1">The sequence shown here is derived from an EMBL/GenBank/DDBJ whole genome shotgun (WGS) entry which is preliminary data.</text>
</comment>
<sequence>MDETEFLNSSQTEKKGENNFPLLRYEELPDYMKDNEYILNYYRAEWSLKHAFFSLFLCHNETLNVWTHVIGFAAFLVLTIANLTELYQVADFLNLSKWVFSSDTRTPLPLTETPRWPLFVFLCGSMFCFISSSLCHLFSCHSQHLNCLLSQLDYTGIAVMIITSFFPPIYYIFQCDTVWQYVYLTIISLLGVLAVIILLSPKRTRGKYRFIRTSIFVAMGLFGVIPAIHATIVNWNVPQRNTTLGFEAAMGFSYLIGAMFYVSRVPEKWKPGWFDLVGHSHQIFHIFVVMGALAHYIVVIILYEYRRRTGCD</sequence>
<accession>A0ACB9GFX5</accession>
<evidence type="ECO:0000313" key="2">
    <source>
        <dbReference type="Proteomes" id="UP001055811"/>
    </source>
</evidence>
<proteinExistence type="predicted"/>